<dbReference type="OrthoDB" id="5652553at2"/>
<evidence type="ECO:0000313" key="1">
    <source>
        <dbReference type="EMBL" id="KTD57964.1"/>
    </source>
</evidence>
<name>A0A0W0YLZ7_9GAMM</name>
<dbReference type="InterPro" id="IPR016024">
    <property type="entry name" value="ARM-type_fold"/>
</dbReference>
<dbReference type="RefSeq" id="WP_027270832.1">
    <property type="nucleotide sequence ID" value="NZ_CAAAJE010000010.1"/>
</dbReference>
<sequence>MIEKMIQENFLNTPIKEYKGDVAPALSESELSELINQIKSYLDQDSLSESELEQSNTLYWLTYGLSHAMKNKNLSSSYEIASILYQISKQYPHLAIKMLGKTIDAGEFKGQTGVFVWMDRLYSATFNSIFSPTLIAINSIFSHLLEQEGHTLSSIMVKPIESGFTSGTNALFNLIYALKNASEYDCNQSITNLIVELLAKFITHSPNELGFALTQEVTKGAFSGTGFMDFIIPTLARCSQDNIDAVSTLCKILLIINEKHPQPLMDSLTKITQNGYHQGTHAFHIILTALVSASYIENNTKMFNLLVDLIHDFFKKSPETVSSALTQPINTGVRKGENGIMHLVHALSIAMDRNIDTRAITNLLLNVIEHKGNDLEEAFNSNAASKSTFYLDTPLSKLESKLNNQQTTAIQKTELESIVKKFMEVTSHHGKYL</sequence>
<dbReference type="EMBL" id="LNYV01000015">
    <property type="protein sequence ID" value="KTD57964.1"/>
    <property type="molecule type" value="Genomic_DNA"/>
</dbReference>
<dbReference type="AlphaFoldDB" id="A0A0W0YLZ7"/>
<dbReference type="Proteomes" id="UP000054621">
    <property type="component" value="Unassembled WGS sequence"/>
</dbReference>
<gene>
    <name evidence="1" type="ORF">Lsai_1486</name>
</gene>
<evidence type="ECO:0000313" key="2">
    <source>
        <dbReference type="Proteomes" id="UP000054621"/>
    </source>
</evidence>
<organism evidence="1 2">
    <name type="scientific">Legionella sainthelensi</name>
    <dbReference type="NCBI Taxonomy" id="28087"/>
    <lineage>
        <taxon>Bacteria</taxon>
        <taxon>Pseudomonadati</taxon>
        <taxon>Pseudomonadota</taxon>
        <taxon>Gammaproteobacteria</taxon>
        <taxon>Legionellales</taxon>
        <taxon>Legionellaceae</taxon>
        <taxon>Legionella</taxon>
    </lineage>
</organism>
<dbReference type="STRING" id="28087.Lsai_1486"/>
<accession>A0A0W0YLZ7</accession>
<dbReference type="SUPFAM" id="SSF48371">
    <property type="entry name" value="ARM repeat"/>
    <property type="match status" value="1"/>
</dbReference>
<protein>
    <submittedName>
        <fullName evidence="1">Uncharacterized protein</fullName>
    </submittedName>
</protein>
<comment type="caution">
    <text evidence="1">The sequence shown here is derived from an EMBL/GenBank/DDBJ whole genome shotgun (WGS) entry which is preliminary data.</text>
</comment>
<proteinExistence type="predicted"/>
<dbReference type="PATRIC" id="fig|28087.4.peg.1592"/>
<dbReference type="eggNOG" id="ENOG5030Y6A">
    <property type="taxonomic scope" value="Bacteria"/>
</dbReference>
<reference evidence="1 2" key="1">
    <citation type="submission" date="2015-11" db="EMBL/GenBank/DDBJ databases">
        <title>Genomic analysis of 38 Legionella species identifies large and diverse effector repertoires.</title>
        <authorList>
            <person name="Burstein D."/>
            <person name="Amaro F."/>
            <person name="Zusman T."/>
            <person name="Lifshitz Z."/>
            <person name="Cohen O."/>
            <person name="Gilbert J.A."/>
            <person name="Pupko T."/>
            <person name="Shuman H.A."/>
            <person name="Segal G."/>
        </authorList>
    </citation>
    <scope>NUCLEOTIDE SEQUENCE [LARGE SCALE GENOMIC DNA]</scope>
    <source>
        <strain evidence="1 2">Mt.St.Helens-4</strain>
    </source>
</reference>